<comment type="caution">
    <text evidence="2">The sequence shown here is derived from an EMBL/GenBank/DDBJ whole genome shotgun (WGS) entry which is preliminary data.</text>
</comment>
<dbReference type="AlphaFoldDB" id="A0A9D1FNS0"/>
<organism evidence="2 3">
    <name type="scientific">Candidatus Merdivicinus excrementipullorum</name>
    <dbReference type="NCBI Taxonomy" id="2840867"/>
    <lineage>
        <taxon>Bacteria</taxon>
        <taxon>Bacillati</taxon>
        <taxon>Bacillota</taxon>
        <taxon>Clostridia</taxon>
        <taxon>Eubacteriales</taxon>
        <taxon>Oscillospiraceae</taxon>
        <taxon>Oscillospiraceae incertae sedis</taxon>
        <taxon>Candidatus Merdivicinus</taxon>
    </lineage>
</organism>
<sequence length="218" mass="24479">MDEFAKGRLALFFEKLTAVFPGRLLFLGFQGSYRRGEQTPESDLDIVTILDRAEYADLAKYRAMLRELPGTPQPCGFLCGLAELKNWPRYDLFGLYYDTEPFYGSLSDFIDPPGLADALESVRVGAANLLHEVTHRSIYGRLTPEIGLSCLKSAKFLVIAREFLRTGVYEARLSVLETQCTGGSRRIITALREQSAPEDWAELIFDFCGECLRDAALD</sequence>
<dbReference type="EMBL" id="DVJP01000054">
    <property type="protein sequence ID" value="HIS76818.1"/>
    <property type="molecule type" value="Genomic_DNA"/>
</dbReference>
<dbReference type="Pfam" id="PF01909">
    <property type="entry name" value="NTP_transf_2"/>
    <property type="match status" value="1"/>
</dbReference>
<dbReference type="Proteomes" id="UP000824002">
    <property type="component" value="Unassembled WGS sequence"/>
</dbReference>
<evidence type="ECO:0000313" key="2">
    <source>
        <dbReference type="EMBL" id="HIS76818.1"/>
    </source>
</evidence>
<protein>
    <submittedName>
        <fullName evidence="2">Nucleotidyltransferase domain-containing protein</fullName>
    </submittedName>
</protein>
<evidence type="ECO:0000313" key="3">
    <source>
        <dbReference type="Proteomes" id="UP000824002"/>
    </source>
</evidence>
<dbReference type="CDD" id="cd05403">
    <property type="entry name" value="NT_KNTase_like"/>
    <property type="match status" value="1"/>
</dbReference>
<accession>A0A9D1FNS0</accession>
<dbReference type="SUPFAM" id="SSF81301">
    <property type="entry name" value="Nucleotidyltransferase"/>
    <property type="match status" value="1"/>
</dbReference>
<dbReference type="InterPro" id="IPR043519">
    <property type="entry name" value="NT_sf"/>
</dbReference>
<reference evidence="2" key="2">
    <citation type="journal article" date="2021" name="PeerJ">
        <title>Extensive microbial diversity within the chicken gut microbiome revealed by metagenomics and culture.</title>
        <authorList>
            <person name="Gilroy R."/>
            <person name="Ravi A."/>
            <person name="Getino M."/>
            <person name="Pursley I."/>
            <person name="Horton D.L."/>
            <person name="Alikhan N.F."/>
            <person name="Baker D."/>
            <person name="Gharbi K."/>
            <person name="Hall N."/>
            <person name="Watson M."/>
            <person name="Adriaenssens E.M."/>
            <person name="Foster-Nyarko E."/>
            <person name="Jarju S."/>
            <person name="Secka A."/>
            <person name="Antonio M."/>
            <person name="Oren A."/>
            <person name="Chaudhuri R.R."/>
            <person name="La Ragione R."/>
            <person name="Hildebrand F."/>
            <person name="Pallen M.J."/>
        </authorList>
    </citation>
    <scope>NUCLEOTIDE SEQUENCE</scope>
    <source>
        <strain evidence="2">CHK199-13235</strain>
    </source>
</reference>
<dbReference type="InterPro" id="IPR002934">
    <property type="entry name" value="Polymerase_NTP_transf_dom"/>
</dbReference>
<dbReference type="Gene3D" id="3.30.460.10">
    <property type="entry name" value="Beta Polymerase, domain 2"/>
    <property type="match status" value="1"/>
</dbReference>
<feature type="domain" description="Polymerase nucleotidyl transferase" evidence="1">
    <location>
        <begin position="31"/>
        <end position="60"/>
    </location>
</feature>
<gene>
    <name evidence="2" type="ORF">IAB51_08425</name>
</gene>
<dbReference type="GO" id="GO:0016779">
    <property type="term" value="F:nucleotidyltransferase activity"/>
    <property type="evidence" value="ECO:0007669"/>
    <property type="project" value="InterPro"/>
</dbReference>
<name>A0A9D1FNS0_9FIRM</name>
<evidence type="ECO:0000259" key="1">
    <source>
        <dbReference type="Pfam" id="PF01909"/>
    </source>
</evidence>
<reference evidence="2" key="1">
    <citation type="submission" date="2020-10" db="EMBL/GenBank/DDBJ databases">
        <authorList>
            <person name="Gilroy R."/>
        </authorList>
    </citation>
    <scope>NUCLEOTIDE SEQUENCE</scope>
    <source>
        <strain evidence="2">CHK199-13235</strain>
    </source>
</reference>
<proteinExistence type="predicted"/>